<dbReference type="AlphaFoldDB" id="A0AAN9LNV3"/>
<comment type="caution">
    <text evidence="1">The sequence shown here is derived from an EMBL/GenBank/DDBJ whole genome shotgun (WGS) entry which is preliminary data.</text>
</comment>
<evidence type="ECO:0000313" key="1">
    <source>
        <dbReference type="EMBL" id="KAK7339041.1"/>
    </source>
</evidence>
<dbReference type="EMBL" id="JAYMYQ010000004">
    <property type="protein sequence ID" value="KAK7339041.1"/>
    <property type="molecule type" value="Genomic_DNA"/>
</dbReference>
<protein>
    <submittedName>
        <fullName evidence="1">Uncharacterized protein</fullName>
    </submittedName>
</protein>
<proteinExistence type="predicted"/>
<sequence length="91" mass="10028">MANQPSKDRVALEASKEKVTKEKLCIDMEGFNCFSWQINQTTGKEDKPAVTSLSFSLSGYAFSFCLSSPIPKPISLILPNPTQQCSTTHKT</sequence>
<evidence type="ECO:0000313" key="2">
    <source>
        <dbReference type="Proteomes" id="UP001367508"/>
    </source>
</evidence>
<organism evidence="1 2">
    <name type="scientific">Canavalia gladiata</name>
    <name type="common">Sword bean</name>
    <name type="synonym">Dolichos gladiatus</name>
    <dbReference type="NCBI Taxonomy" id="3824"/>
    <lineage>
        <taxon>Eukaryota</taxon>
        <taxon>Viridiplantae</taxon>
        <taxon>Streptophyta</taxon>
        <taxon>Embryophyta</taxon>
        <taxon>Tracheophyta</taxon>
        <taxon>Spermatophyta</taxon>
        <taxon>Magnoliopsida</taxon>
        <taxon>eudicotyledons</taxon>
        <taxon>Gunneridae</taxon>
        <taxon>Pentapetalae</taxon>
        <taxon>rosids</taxon>
        <taxon>fabids</taxon>
        <taxon>Fabales</taxon>
        <taxon>Fabaceae</taxon>
        <taxon>Papilionoideae</taxon>
        <taxon>50 kb inversion clade</taxon>
        <taxon>NPAAA clade</taxon>
        <taxon>indigoferoid/millettioid clade</taxon>
        <taxon>Phaseoleae</taxon>
        <taxon>Canavalia</taxon>
    </lineage>
</organism>
<reference evidence="1 2" key="1">
    <citation type="submission" date="2024-01" db="EMBL/GenBank/DDBJ databases">
        <title>The genomes of 5 underutilized Papilionoideae crops provide insights into root nodulation and disease resistanc.</title>
        <authorList>
            <person name="Jiang F."/>
        </authorList>
    </citation>
    <scope>NUCLEOTIDE SEQUENCE [LARGE SCALE GENOMIC DNA]</scope>
    <source>
        <strain evidence="1">LVBAO_FW01</strain>
        <tissue evidence="1">Leaves</tissue>
    </source>
</reference>
<keyword evidence="2" id="KW-1185">Reference proteome</keyword>
<dbReference type="Proteomes" id="UP001367508">
    <property type="component" value="Unassembled WGS sequence"/>
</dbReference>
<accession>A0AAN9LNV3</accession>
<name>A0AAN9LNV3_CANGL</name>
<gene>
    <name evidence="1" type="ORF">VNO77_19683</name>
</gene>